<accession>A0A0A9G7W0</accession>
<reference evidence="1" key="2">
    <citation type="journal article" date="2015" name="Data Brief">
        <title>Shoot transcriptome of the giant reed, Arundo donax.</title>
        <authorList>
            <person name="Barrero R.A."/>
            <person name="Guerrero F.D."/>
            <person name="Moolhuijzen P."/>
            <person name="Goolsby J.A."/>
            <person name="Tidwell J."/>
            <person name="Bellgard S.E."/>
            <person name="Bellgard M.I."/>
        </authorList>
    </citation>
    <scope>NUCLEOTIDE SEQUENCE</scope>
    <source>
        <tissue evidence="1">Shoot tissue taken approximately 20 cm above the soil surface</tissue>
    </source>
</reference>
<organism evidence="1">
    <name type="scientific">Arundo donax</name>
    <name type="common">Giant reed</name>
    <name type="synonym">Donax arundinaceus</name>
    <dbReference type="NCBI Taxonomy" id="35708"/>
    <lineage>
        <taxon>Eukaryota</taxon>
        <taxon>Viridiplantae</taxon>
        <taxon>Streptophyta</taxon>
        <taxon>Embryophyta</taxon>
        <taxon>Tracheophyta</taxon>
        <taxon>Spermatophyta</taxon>
        <taxon>Magnoliopsida</taxon>
        <taxon>Liliopsida</taxon>
        <taxon>Poales</taxon>
        <taxon>Poaceae</taxon>
        <taxon>PACMAD clade</taxon>
        <taxon>Arundinoideae</taxon>
        <taxon>Arundineae</taxon>
        <taxon>Arundo</taxon>
    </lineage>
</organism>
<dbReference type="AlphaFoldDB" id="A0A0A9G7W0"/>
<name>A0A0A9G7W0_ARUDO</name>
<evidence type="ECO:0000313" key="1">
    <source>
        <dbReference type="EMBL" id="JAE16788.1"/>
    </source>
</evidence>
<dbReference type="EMBL" id="GBRH01181108">
    <property type="protein sequence ID" value="JAE16788.1"/>
    <property type="molecule type" value="Transcribed_RNA"/>
</dbReference>
<proteinExistence type="predicted"/>
<protein>
    <submittedName>
        <fullName evidence="1">Uncharacterized protein</fullName>
    </submittedName>
</protein>
<sequence>MACCVSANCDMTAALCCFSDNNEVSNVVAVSSSLRMLSWNMAMSLSANLILLSNSSIFP</sequence>
<reference evidence="1" key="1">
    <citation type="submission" date="2014-09" db="EMBL/GenBank/DDBJ databases">
        <authorList>
            <person name="Magalhaes I.L.F."/>
            <person name="Oliveira U."/>
            <person name="Santos F.R."/>
            <person name="Vidigal T.H.D.A."/>
            <person name="Brescovit A.D."/>
            <person name="Santos A.J."/>
        </authorList>
    </citation>
    <scope>NUCLEOTIDE SEQUENCE</scope>
    <source>
        <tissue evidence="1">Shoot tissue taken approximately 20 cm above the soil surface</tissue>
    </source>
</reference>